<proteinExistence type="inferred from homology"/>
<comment type="similarity">
    <text evidence="1">Belongs to the oxygen-dependent FAD-linked oxidoreductase family.</text>
</comment>
<dbReference type="GO" id="GO:0050660">
    <property type="term" value="F:flavin adenine dinucleotide binding"/>
    <property type="evidence" value="ECO:0007669"/>
    <property type="project" value="InterPro"/>
</dbReference>
<evidence type="ECO:0000259" key="3">
    <source>
        <dbReference type="Pfam" id="PF08031"/>
    </source>
</evidence>
<dbReference type="GO" id="GO:0016491">
    <property type="term" value="F:oxidoreductase activity"/>
    <property type="evidence" value="ECO:0007669"/>
    <property type="project" value="UniProtKB-KW"/>
</dbReference>
<dbReference type="EMBL" id="KZ824451">
    <property type="protein sequence ID" value="RAK98770.1"/>
    <property type="molecule type" value="Genomic_DNA"/>
</dbReference>
<dbReference type="PANTHER" id="PTHR13878">
    <property type="entry name" value="GULONOLACTONE OXIDASE"/>
    <property type="match status" value="1"/>
</dbReference>
<keyword evidence="2" id="KW-0560">Oxidoreductase</keyword>
<accession>A0A395GT52</accession>
<dbReference type="Gene3D" id="3.30.465.10">
    <property type="match status" value="1"/>
</dbReference>
<dbReference type="GeneID" id="37228160"/>
<sequence length="572" mass="62302">MRLVMEISVHFTDRWRRADFPGGSDHSHTAICNRADFLNPILIPPLYILHALPSAHYICLTCWPSPATWDDLNTTLTNHLLHPHPAASVCYPSNPTYNLSLCSTILSNWPHSSFHSSDPLSIDDPFWANNSCNPLFPNGTSITGNIHAEAEGCTRGKYPVYVINATEVGHVQTGLRFAREWGVRVNVKNTGHGAEGSELGGGLSYTQCVAGLVGNGTIMAATLGAGVQDGEMFAALAKYNAIADVGVVGWATGGGHGLATGNNGMGADNIIAAEICHSDLFWAIRGGGGGGTYGVIGSVTVKAYPMPQVTMINLSLAARNGTSDRDWYRVVAHAHQYLVDLQDHGVHGYYVLGGPPLAMNGALLLYDAKNGTAERLLQPFWDFLKRYESIVDSTIMPSSESIGTMQSARASRFIPRRAVEDDVELFAHTLQEIMSRKDSPEGVSTPSISGTMTGSRIPVDNALNPAWRDSVVHWIVSQSWNQSIPVPVAEQVVYNMTYGKGYALRQLAPDTGCYLNEANPYEPDWQSSLFGAHYPRLLSVKSRYDPDELLWCRHWVGSEAWVEQEDGRLCSA</sequence>
<keyword evidence="5" id="KW-1185">Reference proteome</keyword>
<dbReference type="PANTHER" id="PTHR13878:SF91">
    <property type="entry name" value="FAD BINDING DOMAIN PROTEIN (AFU_ORTHOLOGUE AFUA_6G12070)-RELATED"/>
    <property type="match status" value="1"/>
</dbReference>
<evidence type="ECO:0000256" key="1">
    <source>
        <dbReference type="ARBA" id="ARBA00005466"/>
    </source>
</evidence>
<evidence type="ECO:0000256" key="2">
    <source>
        <dbReference type="ARBA" id="ARBA00023002"/>
    </source>
</evidence>
<evidence type="ECO:0000313" key="4">
    <source>
        <dbReference type="EMBL" id="RAK98770.1"/>
    </source>
</evidence>
<dbReference type="OrthoDB" id="9983560at2759"/>
<name>A0A395GT52_9EURO</name>
<dbReference type="SUPFAM" id="SSF56176">
    <property type="entry name" value="FAD-binding/transporter-associated domain-like"/>
    <property type="match status" value="1"/>
</dbReference>
<dbReference type="VEuPathDB" id="FungiDB:BO80DRAFT_479249"/>
<dbReference type="InterPro" id="IPR012951">
    <property type="entry name" value="BBE"/>
</dbReference>
<protein>
    <recommendedName>
        <fullName evidence="3">Berberine/berberine-like domain-containing protein</fullName>
    </recommendedName>
</protein>
<organism evidence="4 5">
    <name type="scientific">Aspergillus ibericus CBS 121593</name>
    <dbReference type="NCBI Taxonomy" id="1448316"/>
    <lineage>
        <taxon>Eukaryota</taxon>
        <taxon>Fungi</taxon>
        <taxon>Dikarya</taxon>
        <taxon>Ascomycota</taxon>
        <taxon>Pezizomycotina</taxon>
        <taxon>Eurotiomycetes</taxon>
        <taxon>Eurotiomycetidae</taxon>
        <taxon>Eurotiales</taxon>
        <taxon>Aspergillaceae</taxon>
        <taxon>Aspergillus</taxon>
        <taxon>Aspergillus subgen. Circumdati</taxon>
    </lineage>
</organism>
<dbReference type="STRING" id="1448316.A0A395GT52"/>
<dbReference type="RefSeq" id="XP_025573098.1">
    <property type="nucleotide sequence ID" value="XM_025723295.1"/>
</dbReference>
<feature type="domain" description="Berberine/berberine-like" evidence="3">
    <location>
        <begin position="513"/>
        <end position="552"/>
    </location>
</feature>
<dbReference type="AlphaFoldDB" id="A0A395GT52"/>
<dbReference type="Pfam" id="PF08031">
    <property type="entry name" value="BBE"/>
    <property type="match status" value="1"/>
</dbReference>
<evidence type="ECO:0000313" key="5">
    <source>
        <dbReference type="Proteomes" id="UP000249402"/>
    </source>
</evidence>
<reference evidence="4 5" key="1">
    <citation type="submission" date="2018-02" db="EMBL/GenBank/DDBJ databases">
        <title>The genomes of Aspergillus section Nigri reveals drivers in fungal speciation.</title>
        <authorList>
            <consortium name="DOE Joint Genome Institute"/>
            <person name="Vesth T.C."/>
            <person name="Nybo J."/>
            <person name="Theobald S."/>
            <person name="Brandl J."/>
            <person name="Frisvad J.C."/>
            <person name="Nielsen K.F."/>
            <person name="Lyhne E.K."/>
            <person name="Kogle M.E."/>
            <person name="Kuo A."/>
            <person name="Riley R."/>
            <person name="Clum A."/>
            <person name="Nolan M."/>
            <person name="Lipzen A."/>
            <person name="Salamov A."/>
            <person name="Henrissat B."/>
            <person name="Wiebenga A."/>
            <person name="De vries R.P."/>
            <person name="Grigoriev I.V."/>
            <person name="Mortensen U.H."/>
            <person name="Andersen M.R."/>
            <person name="Baker S.E."/>
        </authorList>
    </citation>
    <scope>NUCLEOTIDE SEQUENCE [LARGE SCALE GENOMIC DNA]</scope>
    <source>
        <strain evidence="4 5">CBS 121593</strain>
    </source>
</reference>
<dbReference type="InterPro" id="IPR050432">
    <property type="entry name" value="FAD-linked_Oxidoreductases_BP"/>
</dbReference>
<dbReference type="InterPro" id="IPR036318">
    <property type="entry name" value="FAD-bd_PCMH-like_sf"/>
</dbReference>
<dbReference type="InterPro" id="IPR016169">
    <property type="entry name" value="FAD-bd_PCMH_sub2"/>
</dbReference>
<dbReference type="Gene3D" id="3.40.462.20">
    <property type="match status" value="1"/>
</dbReference>
<dbReference type="Proteomes" id="UP000249402">
    <property type="component" value="Unassembled WGS sequence"/>
</dbReference>
<gene>
    <name evidence="4" type="ORF">BO80DRAFT_479249</name>
</gene>